<dbReference type="InterPro" id="IPR035386">
    <property type="entry name" value="Arm-DNA-bind_5"/>
</dbReference>
<evidence type="ECO:0000256" key="3">
    <source>
        <dbReference type="ARBA" id="ARBA00023172"/>
    </source>
</evidence>
<dbReference type="PANTHER" id="PTHR30349:SF64">
    <property type="entry name" value="PROPHAGE INTEGRASE INTD-RELATED"/>
    <property type="match status" value="1"/>
</dbReference>
<accession>A0ABY4B4M5</accession>
<evidence type="ECO:0000313" key="5">
    <source>
        <dbReference type="EMBL" id="UOE33257.1"/>
    </source>
</evidence>
<keyword evidence="6" id="KW-1185">Reference proteome</keyword>
<dbReference type="PANTHER" id="PTHR30349">
    <property type="entry name" value="PHAGE INTEGRASE-RELATED"/>
    <property type="match status" value="1"/>
</dbReference>
<dbReference type="InterPro" id="IPR013762">
    <property type="entry name" value="Integrase-like_cat_sf"/>
</dbReference>
<organism evidence="5 6">
    <name type="scientific">Hymenobacter monticola</name>
    <dbReference type="NCBI Taxonomy" id="1705399"/>
    <lineage>
        <taxon>Bacteria</taxon>
        <taxon>Pseudomonadati</taxon>
        <taxon>Bacteroidota</taxon>
        <taxon>Cytophagia</taxon>
        <taxon>Cytophagales</taxon>
        <taxon>Hymenobacteraceae</taxon>
        <taxon>Hymenobacter</taxon>
    </lineage>
</organism>
<name>A0ABY4B4M5_9BACT</name>
<dbReference type="EMBL" id="CP094534">
    <property type="protein sequence ID" value="UOE33257.1"/>
    <property type="molecule type" value="Genomic_DNA"/>
</dbReference>
<dbReference type="RefSeq" id="WP_243512939.1">
    <property type="nucleotide sequence ID" value="NZ_CP094534.1"/>
</dbReference>
<evidence type="ECO:0000256" key="2">
    <source>
        <dbReference type="ARBA" id="ARBA00023125"/>
    </source>
</evidence>
<dbReference type="InterPro" id="IPR025269">
    <property type="entry name" value="SAM-like_dom"/>
</dbReference>
<dbReference type="Gene3D" id="1.10.443.10">
    <property type="entry name" value="Intergrase catalytic core"/>
    <property type="match status" value="1"/>
</dbReference>
<dbReference type="InterPro" id="IPR002104">
    <property type="entry name" value="Integrase_catalytic"/>
</dbReference>
<dbReference type="PROSITE" id="PS51898">
    <property type="entry name" value="TYR_RECOMBINASE"/>
    <property type="match status" value="1"/>
</dbReference>
<sequence length="436" mass="49321">MLKIQFDRRADRPDAAGRCPIHLRAYFDGQRLRVATREKCFITEWNADKGRFKKPFPGLVEANEYLDILAERMHARYRQLRASGVAVTIEALKAALAPPAVEAPKEEEPAPIVLTELYADYQAALKARGNMVQSMVSVATTLTHLNGFEKALKRKLQLGDYDLAMHDKFLAYLREKKKLGQNTVCKTVKHVKAFLRYVREDRRMPVAVESREMKIRWAEVDKVYLSAAELSLLEKAMLPSTLVATRDAFLFCCYTGLRHSDLAELNKANVQTWDGSRILRLTQTKTRTAVSIYLTPPAAALLDKYEGTRAHLLPAYSNQVMNRYLKRIAQLAGLREMVEVVTVEEGKVVKRQQPKHELLSMHTARHTFAVLSLMRGLPVAVLQKVLGHAKIQTTMLYAKVVEDFQHQEMRRIWEGNTASVPAVVPNPVCGIETAVA</sequence>
<dbReference type="InterPro" id="IPR011010">
    <property type="entry name" value="DNA_brk_join_enz"/>
</dbReference>
<dbReference type="Pfam" id="PF17293">
    <property type="entry name" value="Arm-DNA-bind_5"/>
    <property type="match status" value="1"/>
</dbReference>
<dbReference type="Pfam" id="PF00589">
    <property type="entry name" value="Phage_integrase"/>
    <property type="match status" value="1"/>
</dbReference>
<dbReference type="CDD" id="cd01185">
    <property type="entry name" value="INTN1_C_like"/>
    <property type="match status" value="1"/>
</dbReference>
<evidence type="ECO:0000259" key="4">
    <source>
        <dbReference type="PROSITE" id="PS51898"/>
    </source>
</evidence>
<dbReference type="Proteomes" id="UP000831390">
    <property type="component" value="Chromosome"/>
</dbReference>
<dbReference type="Gene3D" id="1.10.150.130">
    <property type="match status" value="1"/>
</dbReference>
<reference evidence="5 6" key="1">
    <citation type="submission" date="2022-03" db="EMBL/GenBank/DDBJ databases">
        <title>Hymenobactersp. isolated from the air.</title>
        <authorList>
            <person name="Won M."/>
            <person name="Kwon S.-W."/>
        </authorList>
    </citation>
    <scope>NUCLEOTIDE SEQUENCE [LARGE SCALE GENOMIC DNA]</scope>
    <source>
        <strain evidence="5 6">KACC 22596</strain>
    </source>
</reference>
<feature type="domain" description="Tyr recombinase" evidence="4">
    <location>
        <begin position="220"/>
        <end position="410"/>
    </location>
</feature>
<dbReference type="SUPFAM" id="SSF56349">
    <property type="entry name" value="DNA breaking-rejoining enzymes"/>
    <property type="match status" value="1"/>
</dbReference>
<dbReference type="InterPro" id="IPR050090">
    <property type="entry name" value="Tyrosine_recombinase_XerCD"/>
</dbReference>
<dbReference type="Pfam" id="PF13102">
    <property type="entry name" value="Phage_int_SAM_5"/>
    <property type="match status" value="1"/>
</dbReference>
<gene>
    <name evidence="5" type="ORF">MTP16_19290</name>
</gene>
<proteinExistence type="inferred from homology"/>
<comment type="similarity">
    <text evidence="1">Belongs to the 'phage' integrase family.</text>
</comment>
<evidence type="ECO:0000313" key="6">
    <source>
        <dbReference type="Proteomes" id="UP000831390"/>
    </source>
</evidence>
<keyword evidence="2" id="KW-0238">DNA-binding</keyword>
<dbReference type="InterPro" id="IPR010998">
    <property type="entry name" value="Integrase_recombinase_N"/>
</dbReference>
<evidence type="ECO:0000256" key="1">
    <source>
        <dbReference type="ARBA" id="ARBA00008857"/>
    </source>
</evidence>
<protein>
    <submittedName>
        <fullName evidence="5">Site-specific integrase</fullName>
    </submittedName>
</protein>
<keyword evidence="3" id="KW-0233">DNA recombination</keyword>